<reference evidence="1" key="1">
    <citation type="submission" date="2019-08" db="EMBL/GenBank/DDBJ databases">
        <authorList>
            <person name="Kucharzyk K."/>
            <person name="Murdoch R.W."/>
            <person name="Higgins S."/>
            <person name="Loffler F."/>
        </authorList>
    </citation>
    <scope>NUCLEOTIDE SEQUENCE</scope>
</reference>
<dbReference type="AlphaFoldDB" id="A0A644XFP6"/>
<protein>
    <submittedName>
        <fullName evidence="1">Uncharacterized protein</fullName>
    </submittedName>
</protein>
<evidence type="ECO:0000313" key="1">
    <source>
        <dbReference type="EMBL" id="MPM15056.1"/>
    </source>
</evidence>
<gene>
    <name evidence="1" type="ORF">SDC9_61422</name>
</gene>
<proteinExistence type="predicted"/>
<organism evidence="1">
    <name type="scientific">bioreactor metagenome</name>
    <dbReference type="NCBI Taxonomy" id="1076179"/>
    <lineage>
        <taxon>unclassified sequences</taxon>
        <taxon>metagenomes</taxon>
        <taxon>ecological metagenomes</taxon>
    </lineage>
</organism>
<accession>A0A644XFP6</accession>
<sequence>MVVPCPGVLLGVFNKQSRYLALFTREGVEFESLVKLIAKLIIERRAAVQHALFRVCKGLMQLPHQKSPENRPETVGVEPVEQEHGCVPLDDTQQLARAWIAADHLSKLQMEAVKRRKADEQVLQRLLKTAENRLVKVKKQLALDRGDNLCTVFAVCLQPAAENIHHDGISLQITPNRAHFGGAYRNTPRPQHAARCLMVKKQGFGIYGEHEPCKLKGHQPPGD</sequence>
<dbReference type="EMBL" id="VSSQ01002378">
    <property type="protein sequence ID" value="MPM15056.1"/>
    <property type="molecule type" value="Genomic_DNA"/>
</dbReference>
<name>A0A644XFP6_9ZZZZ</name>
<comment type="caution">
    <text evidence="1">The sequence shown here is derived from an EMBL/GenBank/DDBJ whole genome shotgun (WGS) entry which is preliminary data.</text>
</comment>